<sequence length="240" mass="26331">MKVAIVTGGTRGIGRAITKELYKEGYKVIAIYNSNDAKARALQEELPKLDVYKCNISDAKAVQKLVTKIFREYGGIDCLVNNAGIVRDGFFLMMSEEKWMDVININIMGLVNMSKAVLKIMKAKRIQGKVINISSTSGIAGQIGQANYSATKGAIISITKTLAKEFASDGITINCVSPGFIETDMTNELQNKEELKEHLIPLKRFGQPEEVAWLVSFLASEKANYITGKNIVIDGGMIND</sequence>
<dbReference type="Proteomes" id="UP000015176">
    <property type="component" value="Unassembled WGS sequence"/>
</dbReference>
<dbReference type="RefSeq" id="WP_000861302.1">
    <property type="nucleotide sequence ID" value="NZ_ALSF01000075.1"/>
</dbReference>
<dbReference type="SUPFAM" id="SSF51735">
    <property type="entry name" value="NAD(P)-binding Rossmann-fold domains"/>
    <property type="match status" value="1"/>
</dbReference>
<keyword evidence="2 4" id="KW-0560">Oxidoreductase</keyword>
<evidence type="ECO:0000313" key="5">
    <source>
        <dbReference type="Proteomes" id="UP000015176"/>
    </source>
</evidence>
<dbReference type="EC" id="1.1.1.36" evidence="4"/>
<name>A0AAD2WUY0_STRAG</name>
<dbReference type="NCBIfam" id="NF009466">
    <property type="entry name" value="PRK12826.1-2"/>
    <property type="match status" value="1"/>
</dbReference>
<dbReference type="InterPro" id="IPR002347">
    <property type="entry name" value="SDR_fam"/>
</dbReference>
<dbReference type="InterPro" id="IPR050259">
    <property type="entry name" value="SDR"/>
</dbReference>
<dbReference type="PRINTS" id="PR00080">
    <property type="entry name" value="SDRFAMILY"/>
</dbReference>
<evidence type="ECO:0000259" key="3">
    <source>
        <dbReference type="SMART" id="SM00822"/>
    </source>
</evidence>
<dbReference type="PRINTS" id="PR00081">
    <property type="entry name" value="GDHRDH"/>
</dbReference>
<dbReference type="GO" id="GO:0032787">
    <property type="term" value="P:monocarboxylic acid metabolic process"/>
    <property type="evidence" value="ECO:0007669"/>
    <property type="project" value="UniProtKB-ARBA"/>
</dbReference>
<dbReference type="PROSITE" id="PS00061">
    <property type="entry name" value="ADH_SHORT"/>
    <property type="match status" value="1"/>
</dbReference>
<dbReference type="Gene3D" id="3.40.50.720">
    <property type="entry name" value="NAD(P)-binding Rossmann-like Domain"/>
    <property type="match status" value="1"/>
</dbReference>
<dbReference type="AlphaFoldDB" id="A0AAD2WUY0"/>
<dbReference type="InterPro" id="IPR057326">
    <property type="entry name" value="KR_dom"/>
</dbReference>
<evidence type="ECO:0000256" key="1">
    <source>
        <dbReference type="ARBA" id="ARBA00006484"/>
    </source>
</evidence>
<proteinExistence type="inferred from homology"/>
<gene>
    <name evidence="4" type="ORF">SAG0164_02900</name>
</gene>
<dbReference type="NCBIfam" id="NF005559">
    <property type="entry name" value="PRK07231.1"/>
    <property type="match status" value="1"/>
</dbReference>
<organism evidence="4 5">
    <name type="scientific">Streptococcus agalactiae MRI Z1-216</name>
    <dbReference type="NCBI Taxonomy" id="1154879"/>
    <lineage>
        <taxon>Bacteria</taxon>
        <taxon>Bacillati</taxon>
        <taxon>Bacillota</taxon>
        <taxon>Bacilli</taxon>
        <taxon>Lactobacillales</taxon>
        <taxon>Streptococcaceae</taxon>
        <taxon>Streptococcus</taxon>
    </lineage>
</organism>
<comment type="caution">
    <text evidence="4">The sequence shown here is derived from an EMBL/GenBank/DDBJ whole genome shotgun (WGS) entry which is preliminary data.</text>
</comment>
<dbReference type="GO" id="GO:0018454">
    <property type="term" value="F:acetoacetyl-CoA reductase activity"/>
    <property type="evidence" value="ECO:0007669"/>
    <property type="project" value="UniProtKB-EC"/>
</dbReference>
<protein>
    <submittedName>
        <fullName evidence="4">3-ketoacyl-ACP reductase</fullName>
        <ecNumber evidence="4">1.1.1.36</ecNumber>
    </submittedName>
</protein>
<dbReference type="FunFam" id="3.40.50.720:FF:000173">
    <property type="entry name" value="3-oxoacyl-[acyl-carrier protein] reductase"/>
    <property type="match status" value="1"/>
</dbReference>
<evidence type="ECO:0000256" key="2">
    <source>
        <dbReference type="ARBA" id="ARBA00023002"/>
    </source>
</evidence>
<dbReference type="PANTHER" id="PTHR42879">
    <property type="entry name" value="3-OXOACYL-(ACYL-CARRIER-PROTEIN) REDUCTASE"/>
    <property type="match status" value="1"/>
</dbReference>
<dbReference type="InterPro" id="IPR036291">
    <property type="entry name" value="NAD(P)-bd_dom_sf"/>
</dbReference>
<comment type="similarity">
    <text evidence="1">Belongs to the short-chain dehydrogenases/reductases (SDR) family.</text>
</comment>
<dbReference type="Pfam" id="PF13561">
    <property type="entry name" value="adh_short_C2"/>
    <property type="match status" value="1"/>
</dbReference>
<feature type="domain" description="Ketoreductase" evidence="3">
    <location>
        <begin position="2"/>
        <end position="179"/>
    </location>
</feature>
<dbReference type="PANTHER" id="PTHR42879:SF2">
    <property type="entry name" value="3-OXOACYL-[ACYL-CARRIER-PROTEIN] REDUCTASE FABG"/>
    <property type="match status" value="1"/>
</dbReference>
<dbReference type="InterPro" id="IPR020904">
    <property type="entry name" value="Sc_DH/Rdtase_CS"/>
</dbReference>
<accession>A0AAD2WUY0</accession>
<evidence type="ECO:0000313" key="4">
    <source>
        <dbReference type="EMBL" id="EPU38661.1"/>
    </source>
</evidence>
<reference evidence="4 5" key="1">
    <citation type="submission" date="2012-07" db="EMBL/GenBank/DDBJ databases">
        <authorList>
            <person name="Moroni P."/>
            <person name="Richards V.P."/>
            <person name="Durkin S.A.S."/>
            <person name="Kim M."/>
            <person name="Pavinski Bitar P.D."/>
            <person name="Stanhope M.J."/>
            <person name="Town C.D."/>
            <person name="Zadoks R.N."/>
            <person name="Venter J.C."/>
        </authorList>
    </citation>
    <scope>NUCLEOTIDE SEQUENCE [LARGE SCALE GENOMIC DNA]</scope>
    <source>
        <strain evidence="4 5">MRI Z1-216</strain>
    </source>
</reference>
<dbReference type="EMBL" id="ALSF01000075">
    <property type="protein sequence ID" value="EPU38661.1"/>
    <property type="molecule type" value="Genomic_DNA"/>
</dbReference>
<dbReference type="SMART" id="SM00822">
    <property type="entry name" value="PKS_KR"/>
    <property type="match status" value="1"/>
</dbReference>